<dbReference type="Gene3D" id="3.40.720.10">
    <property type="entry name" value="Alkaline Phosphatase, subunit A"/>
    <property type="match status" value="1"/>
</dbReference>
<sequence>MRLRTNTPKKQQRIPLYLKFSQRTQDPMFGDCCVRRQLMPVACCGMPISTQVADKSASGFLVNTKGCRILDLITEDIRGQQVNKQDRKDCEDAVPRLVRASSAHIYVDSEAAANYTDDSFVCCYRPFRRAEFLGGVENTHKANQTHPFDVDRILIYDYTCYEFNHSIEMTFEFVKVTCTVEETGKEIFREFFAFPLNPYKRGDREFMNLFDSNNLNVLMIGFEATSRFDFSRRMPRTMEFLENHDVISLQGYSTVGNDSYSNILPVLTGYSEGGLSEVCRPSNRSVFNNCTFLWDLFKKQGYVTALSEEHPNGPFHLLERGFTKQPVDFYTRPFDLLVKYVGVEKNCTTSKLLNNHIKSFLEKMEHQLNFAFFWNNRSNELPNQQVLDDEFLDLLISVESLGLFNKTVLILMSDRGLKQNEFLWTLEGHLEERLPFVHFVFPSWFKKKYKVAMNNMKMNQERLTTPFDLHETLKDILDLSKLADEVLIANTTQTNGTGASLFRQISTTRTCKDGGILDEFCACHTSDAVPRDSQTLREAAQSIVDHVNSLLSNHSQCPTLHLANIVDGKLQEVIRVDKNSKFQKMPPRYAFQDYVVTLETSPGGALFEATARHRRNSDFSVIGEVNRLNNDWSESECISVKNLKYYCYCL</sequence>
<dbReference type="GO" id="GO:0005615">
    <property type="term" value="C:extracellular space"/>
    <property type="evidence" value="ECO:0007669"/>
    <property type="project" value="TreeGrafter"/>
</dbReference>
<dbReference type="PANTHER" id="PTHR10974:SF1">
    <property type="entry name" value="FI08016P-RELATED"/>
    <property type="match status" value="1"/>
</dbReference>
<dbReference type="AlphaFoldDB" id="A0A8S9Y1Y4"/>
<protein>
    <submittedName>
        <fullName evidence="1">Uncharacterized protein</fullName>
    </submittedName>
</protein>
<dbReference type="Proteomes" id="UP000466442">
    <property type="component" value="Unassembled WGS sequence"/>
</dbReference>
<dbReference type="InterPro" id="IPR017850">
    <property type="entry name" value="Alkaline_phosphatase_core_sf"/>
</dbReference>
<dbReference type="OrthoDB" id="413313at2759"/>
<evidence type="ECO:0000313" key="2">
    <source>
        <dbReference type="Proteomes" id="UP000466442"/>
    </source>
</evidence>
<accession>A0A8S9Y1Y4</accession>
<name>A0A8S9Y1Y4_APOLU</name>
<dbReference type="CDD" id="cd16021">
    <property type="entry name" value="ALP_like"/>
    <property type="match status" value="1"/>
</dbReference>
<dbReference type="SUPFAM" id="SSF53649">
    <property type="entry name" value="Alkaline phosphatase-like"/>
    <property type="match status" value="1"/>
</dbReference>
<dbReference type="InterPro" id="IPR004245">
    <property type="entry name" value="DUF229"/>
</dbReference>
<gene>
    <name evidence="1" type="ORF">GE061_009522</name>
</gene>
<comment type="caution">
    <text evidence="1">The sequence shown here is derived from an EMBL/GenBank/DDBJ whole genome shotgun (WGS) entry which is preliminary data.</text>
</comment>
<dbReference type="Pfam" id="PF02995">
    <property type="entry name" value="DUF229"/>
    <property type="match status" value="1"/>
</dbReference>
<dbReference type="EMBL" id="WIXP02000002">
    <property type="protein sequence ID" value="KAF6214779.1"/>
    <property type="molecule type" value="Genomic_DNA"/>
</dbReference>
<dbReference type="PANTHER" id="PTHR10974">
    <property type="entry name" value="FI08016P-RELATED"/>
    <property type="match status" value="1"/>
</dbReference>
<organism evidence="1 2">
    <name type="scientific">Apolygus lucorum</name>
    <name type="common">Small green plant bug</name>
    <name type="synonym">Lygocoris lucorum</name>
    <dbReference type="NCBI Taxonomy" id="248454"/>
    <lineage>
        <taxon>Eukaryota</taxon>
        <taxon>Metazoa</taxon>
        <taxon>Ecdysozoa</taxon>
        <taxon>Arthropoda</taxon>
        <taxon>Hexapoda</taxon>
        <taxon>Insecta</taxon>
        <taxon>Pterygota</taxon>
        <taxon>Neoptera</taxon>
        <taxon>Paraneoptera</taxon>
        <taxon>Hemiptera</taxon>
        <taxon>Heteroptera</taxon>
        <taxon>Panheteroptera</taxon>
        <taxon>Cimicomorpha</taxon>
        <taxon>Miridae</taxon>
        <taxon>Mirini</taxon>
        <taxon>Apolygus</taxon>
    </lineage>
</organism>
<dbReference type="FunFam" id="3.40.720.10:FF:000017">
    <property type="entry name" value="Predicted protein"/>
    <property type="match status" value="1"/>
</dbReference>
<evidence type="ECO:0000313" key="1">
    <source>
        <dbReference type="EMBL" id="KAF6214779.1"/>
    </source>
</evidence>
<keyword evidence="2" id="KW-1185">Reference proteome</keyword>
<reference evidence="1" key="1">
    <citation type="journal article" date="2021" name="Mol. Ecol. Resour.">
        <title>Apolygus lucorum genome provides insights into omnivorousness and mesophyll feeding.</title>
        <authorList>
            <person name="Liu Y."/>
            <person name="Liu H."/>
            <person name="Wang H."/>
            <person name="Huang T."/>
            <person name="Liu B."/>
            <person name="Yang B."/>
            <person name="Yin L."/>
            <person name="Li B."/>
            <person name="Zhang Y."/>
            <person name="Zhang S."/>
            <person name="Jiang F."/>
            <person name="Zhang X."/>
            <person name="Ren Y."/>
            <person name="Wang B."/>
            <person name="Wang S."/>
            <person name="Lu Y."/>
            <person name="Wu K."/>
            <person name="Fan W."/>
            <person name="Wang G."/>
        </authorList>
    </citation>
    <scope>NUCLEOTIDE SEQUENCE</scope>
    <source>
        <strain evidence="1">12Hb</strain>
    </source>
</reference>
<proteinExistence type="predicted"/>